<reference evidence="3" key="1">
    <citation type="journal article" date="2019" name="Int. J. Syst. Evol. Microbiol.">
        <title>The Global Catalogue of Microorganisms (GCM) 10K type strain sequencing project: providing services to taxonomists for standard genome sequencing and annotation.</title>
        <authorList>
            <consortium name="The Broad Institute Genomics Platform"/>
            <consortium name="The Broad Institute Genome Sequencing Center for Infectious Disease"/>
            <person name="Wu L."/>
            <person name="Ma J."/>
        </authorList>
    </citation>
    <scope>NUCLEOTIDE SEQUENCE [LARGE SCALE GENOMIC DNA]</scope>
    <source>
        <strain evidence="3">CGMCC 4.7405</strain>
    </source>
</reference>
<evidence type="ECO:0000313" key="3">
    <source>
        <dbReference type="Proteomes" id="UP001595690"/>
    </source>
</evidence>
<evidence type="ECO:0000256" key="1">
    <source>
        <dbReference type="SAM" id="Phobius"/>
    </source>
</evidence>
<feature type="transmembrane region" description="Helical" evidence="1">
    <location>
        <begin position="29"/>
        <end position="50"/>
    </location>
</feature>
<name>A0ABV8C605_9PSEU</name>
<proteinExistence type="predicted"/>
<keyword evidence="1" id="KW-1133">Transmembrane helix</keyword>
<protein>
    <submittedName>
        <fullName evidence="2">Uncharacterized protein</fullName>
    </submittedName>
</protein>
<accession>A0ABV8C605</accession>
<keyword evidence="1" id="KW-0812">Transmembrane</keyword>
<evidence type="ECO:0000313" key="2">
    <source>
        <dbReference type="EMBL" id="MFC3897406.1"/>
    </source>
</evidence>
<organism evidence="2 3">
    <name type="scientific">Lentzea rhizosphaerae</name>
    <dbReference type="NCBI Taxonomy" id="2041025"/>
    <lineage>
        <taxon>Bacteria</taxon>
        <taxon>Bacillati</taxon>
        <taxon>Actinomycetota</taxon>
        <taxon>Actinomycetes</taxon>
        <taxon>Pseudonocardiales</taxon>
        <taxon>Pseudonocardiaceae</taxon>
        <taxon>Lentzea</taxon>
    </lineage>
</organism>
<keyword evidence="3" id="KW-1185">Reference proteome</keyword>
<keyword evidence="1" id="KW-0472">Membrane</keyword>
<comment type="caution">
    <text evidence="2">The sequence shown here is derived from an EMBL/GenBank/DDBJ whole genome shotgun (WGS) entry which is preliminary data.</text>
</comment>
<gene>
    <name evidence="2" type="ORF">ACFOWZ_38520</name>
</gene>
<sequence length="68" mass="7017">MSTVLTVMFSGGIAQQGWSGLQTAQFENAITVGGLLLTAMSAALVGWALLHVRKASLLDGRLRSAVSG</sequence>
<dbReference type="RefSeq" id="WP_382378892.1">
    <property type="nucleotide sequence ID" value="NZ_JBHRZI010000036.1"/>
</dbReference>
<dbReference type="EMBL" id="JBHRZI010000036">
    <property type="protein sequence ID" value="MFC3897406.1"/>
    <property type="molecule type" value="Genomic_DNA"/>
</dbReference>
<dbReference type="Proteomes" id="UP001595690">
    <property type="component" value="Unassembled WGS sequence"/>
</dbReference>